<keyword evidence="2" id="KW-0378">Hydrolase</keyword>
<feature type="active site" description="Nucleophile" evidence="2">
    <location>
        <position position="131"/>
    </location>
</feature>
<gene>
    <name evidence="4" type="ORF">HNQ97_003337</name>
</gene>
<evidence type="ECO:0000259" key="3">
    <source>
        <dbReference type="PROSITE" id="PS51635"/>
    </source>
</evidence>
<feature type="short sequence motif" description="DGA/G" evidence="2">
    <location>
        <begin position="315"/>
        <end position="317"/>
    </location>
</feature>
<dbReference type="InterPro" id="IPR002641">
    <property type="entry name" value="PNPLA_dom"/>
</dbReference>
<sequence length="399" mass="44620">MMAIGWMTDFLLWRRTLNAIGEAKPNGKFRVRRAIMVTAALFLSVLIQSCASRVWNNEIGGADPNEDYVFANRLPRNNAQDMFVVLAFSGGGTRSAAFAYGVLKKLRDTSVTVHGRKRRLLDEVDVISSVSGGSYPAAYYGLFGDRIFTDFESRFLKRNVQHDLLALLANPVNLAAMTSGDYNRGDLAARWLGDHVFENRTYRDMSLGDLPYIIVNASDLTNGATFSFIQQQFDFLCSSLSNYPVANAVMASSAVPVVFGPISLRNYADNCPQRHNSWVPQALEQRDLLSRRYQVARALERYLNPADTPVLRLVDGGVTDNLGVRGSMMSPVAQYGDVERMAAHSTDADWRLSQRFWSSLLTHKSIQSIPGLRMVVNLGLSTQRWRLSMRRSAFSIPRP</sequence>
<dbReference type="RefSeq" id="WP_210283793.1">
    <property type="nucleotide sequence ID" value="NZ_JACJHZ010000015.1"/>
</dbReference>
<reference evidence="4 5" key="1">
    <citation type="submission" date="2020-08" db="EMBL/GenBank/DDBJ databases">
        <title>Genomic Encyclopedia of Type Strains, Phase IV (KMG-IV): sequencing the most valuable type-strain genomes for metagenomic binning, comparative biology and taxonomic classification.</title>
        <authorList>
            <person name="Goeker M."/>
        </authorList>
    </citation>
    <scope>NUCLEOTIDE SEQUENCE [LARGE SCALE GENOMIC DNA]</scope>
    <source>
        <strain evidence="4 5">DSM 17455</strain>
    </source>
</reference>
<evidence type="ECO:0000256" key="1">
    <source>
        <dbReference type="ARBA" id="ARBA00023098"/>
    </source>
</evidence>
<feature type="domain" description="PNPLA" evidence="3">
    <location>
        <begin position="86"/>
        <end position="328"/>
    </location>
</feature>
<dbReference type="EMBL" id="JACJHZ010000015">
    <property type="protein sequence ID" value="MBA9021331.1"/>
    <property type="molecule type" value="Genomic_DNA"/>
</dbReference>
<feature type="active site" description="Proton acceptor" evidence="2">
    <location>
        <position position="315"/>
    </location>
</feature>
<evidence type="ECO:0000256" key="2">
    <source>
        <dbReference type="PROSITE-ProRule" id="PRU01161"/>
    </source>
</evidence>
<dbReference type="SUPFAM" id="SSF52151">
    <property type="entry name" value="FabD/lysophospholipase-like"/>
    <property type="match status" value="1"/>
</dbReference>
<dbReference type="InterPro" id="IPR016035">
    <property type="entry name" value="Acyl_Trfase/lysoPLipase"/>
</dbReference>
<evidence type="ECO:0000313" key="4">
    <source>
        <dbReference type="EMBL" id="MBA9021331.1"/>
    </source>
</evidence>
<accession>A0ABR6C8I8</accession>
<comment type="caution">
    <text evidence="4">The sequence shown here is derived from an EMBL/GenBank/DDBJ whole genome shotgun (WGS) entry which is preliminary data.</text>
</comment>
<keyword evidence="1 2" id="KW-0443">Lipid metabolism</keyword>
<evidence type="ECO:0000313" key="5">
    <source>
        <dbReference type="Proteomes" id="UP000587524"/>
    </source>
</evidence>
<dbReference type="Gene3D" id="3.40.1090.10">
    <property type="entry name" value="Cytosolic phospholipase A2 catalytic domain"/>
    <property type="match status" value="2"/>
</dbReference>
<proteinExistence type="predicted"/>
<keyword evidence="2" id="KW-0442">Lipid degradation</keyword>
<dbReference type="Proteomes" id="UP000587524">
    <property type="component" value="Unassembled WGS sequence"/>
</dbReference>
<dbReference type="PROSITE" id="PS51635">
    <property type="entry name" value="PNPLA"/>
    <property type="match status" value="1"/>
</dbReference>
<comment type="caution">
    <text evidence="2">Lacks conserved residue(s) required for the propagation of feature annotation.</text>
</comment>
<name>A0ABR6C8I8_9HYPH</name>
<keyword evidence="5" id="KW-1185">Reference proteome</keyword>
<organism evidence="4 5">
    <name type="scientific">Aminobacter ciceronei</name>
    <dbReference type="NCBI Taxonomy" id="150723"/>
    <lineage>
        <taxon>Bacteria</taxon>
        <taxon>Pseudomonadati</taxon>
        <taxon>Pseudomonadota</taxon>
        <taxon>Alphaproteobacteria</taxon>
        <taxon>Hyphomicrobiales</taxon>
        <taxon>Phyllobacteriaceae</taxon>
        <taxon>Aminobacter</taxon>
    </lineage>
</organism>
<protein>
    <submittedName>
        <fullName evidence="4">Acylesterase/phospholipase RssA</fullName>
    </submittedName>
</protein>
<dbReference type="Pfam" id="PF01734">
    <property type="entry name" value="Patatin"/>
    <property type="match status" value="1"/>
</dbReference>